<dbReference type="InterPro" id="IPR026919">
    <property type="entry name" value="ADGRV1"/>
</dbReference>
<name>A0ABS8C0K5_9ALTE</name>
<reference evidence="6 7" key="1">
    <citation type="submission" date="2021-10" db="EMBL/GenBank/DDBJ databases">
        <title>Alishewanella koreense sp. nov. isolated from seawater of southwestern coast in South Korea and the proposal for the reclassification of Rheinheimera perlucida and Rheinheimera tuosuensis as Arsukibacterium perlucida and Arsukibacterium tuosuensis.</title>
        <authorList>
            <person name="Kim K.H."/>
            <person name="Ruan W."/>
            <person name="Kim K.R."/>
            <person name="Baek J.H."/>
            <person name="Jeon C.O."/>
        </authorList>
    </citation>
    <scope>NUCLEOTIDE SEQUENCE [LARGE SCALE GENOMIC DNA]</scope>
    <source>
        <strain evidence="6 7">16-MA</strain>
    </source>
</reference>
<evidence type="ECO:0000313" key="7">
    <source>
        <dbReference type="Proteomes" id="UP000633814"/>
    </source>
</evidence>
<feature type="signal peptide" evidence="4">
    <location>
        <begin position="1"/>
        <end position="19"/>
    </location>
</feature>
<keyword evidence="2" id="KW-0677">Repeat</keyword>
<protein>
    <recommendedName>
        <fullName evidence="5">Calx-beta domain-containing protein</fullName>
    </recommendedName>
</protein>
<proteinExistence type="predicted"/>
<dbReference type="PANTHER" id="PTHR46682">
    <property type="entry name" value="ADHESION G-PROTEIN COUPLED RECEPTOR V1"/>
    <property type="match status" value="1"/>
</dbReference>
<keyword evidence="1 4" id="KW-0732">Signal</keyword>
<dbReference type="InterPro" id="IPR024079">
    <property type="entry name" value="MetalloPept_cat_dom_sf"/>
</dbReference>
<dbReference type="Gene3D" id="2.60.40.2030">
    <property type="match status" value="2"/>
</dbReference>
<dbReference type="SMART" id="SM00237">
    <property type="entry name" value="Calx_beta"/>
    <property type="match status" value="1"/>
</dbReference>
<organism evidence="6 7">
    <name type="scientific">Alishewanella maricola</name>
    <dbReference type="NCBI Taxonomy" id="2795740"/>
    <lineage>
        <taxon>Bacteria</taxon>
        <taxon>Pseudomonadati</taxon>
        <taxon>Pseudomonadota</taxon>
        <taxon>Gammaproteobacteria</taxon>
        <taxon>Alteromonadales</taxon>
        <taxon>Alteromonadaceae</taxon>
        <taxon>Alishewanella</taxon>
    </lineage>
</organism>
<evidence type="ECO:0000256" key="3">
    <source>
        <dbReference type="ARBA" id="ARBA00022837"/>
    </source>
</evidence>
<feature type="chain" id="PRO_5046701334" description="Calx-beta domain-containing protein" evidence="4">
    <location>
        <begin position="20"/>
        <end position="557"/>
    </location>
</feature>
<comment type="caution">
    <text evidence="6">The sequence shown here is derived from an EMBL/GenBank/DDBJ whole genome shotgun (WGS) entry which is preliminary data.</text>
</comment>
<dbReference type="Pfam" id="PF03160">
    <property type="entry name" value="Calx-beta"/>
    <property type="match status" value="2"/>
</dbReference>
<dbReference type="SUPFAM" id="SSF55486">
    <property type="entry name" value="Metalloproteases ('zincins'), catalytic domain"/>
    <property type="match status" value="1"/>
</dbReference>
<dbReference type="InterPro" id="IPR038081">
    <property type="entry name" value="CalX-like_sf"/>
</dbReference>
<dbReference type="Proteomes" id="UP000633814">
    <property type="component" value="Unassembled WGS sequence"/>
</dbReference>
<dbReference type="InterPro" id="IPR003644">
    <property type="entry name" value="Calx_beta"/>
</dbReference>
<dbReference type="RefSeq" id="WP_226749933.1">
    <property type="nucleotide sequence ID" value="NZ_JAEINI020000001.1"/>
</dbReference>
<evidence type="ECO:0000313" key="6">
    <source>
        <dbReference type="EMBL" id="MCB5225854.1"/>
    </source>
</evidence>
<dbReference type="PANTHER" id="PTHR46682:SF1">
    <property type="entry name" value="ADHESION G-PROTEIN COUPLED RECEPTOR V1"/>
    <property type="match status" value="1"/>
</dbReference>
<accession>A0ABS8C0K5</accession>
<keyword evidence="3" id="KW-0106">Calcium</keyword>
<keyword evidence="7" id="KW-1185">Reference proteome</keyword>
<dbReference type="EMBL" id="JAEINI020000001">
    <property type="protein sequence ID" value="MCB5225854.1"/>
    <property type="molecule type" value="Genomic_DNA"/>
</dbReference>
<dbReference type="SUPFAM" id="SSF141072">
    <property type="entry name" value="CalX-like"/>
    <property type="match status" value="2"/>
</dbReference>
<feature type="domain" description="Calx-beta" evidence="5">
    <location>
        <begin position="393"/>
        <end position="492"/>
    </location>
</feature>
<gene>
    <name evidence="6" type="ORF">JAO78_003405</name>
</gene>
<evidence type="ECO:0000256" key="1">
    <source>
        <dbReference type="ARBA" id="ARBA00022729"/>
    </source>
</evidence>
<evidence type="ECO:0000259" key="5">
    <source>
        <dbReference type="SMART" id="SM00237"/>
    </source>
</evidence>
<evidence type="ECO:0000256" key="4">
    <source>
        <dbReference type="SAM" id="SignalP"/>
    </source>
</evidence>
<sequence length="557" mass="59823">MLKTLSFSLLALSSVMAFAESYPDRTLDVNSPPLLLQSNGFTYPALTHLESEALVHDVVFFYSNDMLDYFQNDVEQLLAYVEGAVKINNDSFRRQDIPLRRRIAGVVAIPTDLAYDDKAEREERLNNLRSVYFNRTYDFSFYYDTSYVVALNRYYPDIVASIGLAEVSGKYSWVSPVGLGLADRTLAHELGHNDGFIHDTESYNSYTTAERTLLAAPFARGSTCGNFDSIMKSANGNRSEGFFSSPLVSNSQGVSCGVNEEADAARAYKEAIVSLIPNRQRPFANNKPAKAASGTVALSLPSAVINEGQTLIVEVNWSGAALGDVVQLITRKATADLTDFQSTLKSVYFDGSNTTSQVTVATFQDAVFEQDEVFVVELIHPYGVSIASNATSQTVTITSDDMGNPGVINFSQNTLQLSEGQNANLTLNRTNGADGQISVTVLAEAGSATADDFTPINREVVFANGELSKTINVAATADLLAEPAETFTVRLTGNSQVIGTNNSVSVTINASSAPASGGNAESNSSSGGGSSNLSALWLLVLVALRRRFANIPHGGRA</sequence>
<dbReference type="Gene3D" id="3.40.390.10">
    <property type="entry name" value="Collagenase (Catalytic Domain)"/>
    <property type="match status" value="1"/>
</dbReference>
<evidence type="ECO:0000256" key="2">
    <source>
        <dbReference type="ARBA" id="ARBA00022737"/>
    </source>
</evidence>